<comment type="caution">
    <text evidence="2">The sequence shown here is derived from an EMBL/GenBank/DDBJ whole genome shotgun (WGS) entry which is preliminary data.</text>
</comment>
<gene>
    <name evidence="1" type="ORF">V5N11_030624</name>
    <name evidence="2" type="ORF">V5N11_035485</name>
</gene>
<evidence type="ECO:0000313" key="2">
    <source>
        <dbReference type="EMBL" id="KAL1224375.1"/>
    </source>
</evidence>
<dbReference type="PANTHER" id="PTHR31321:SF73">
    <property type="entry name" value="PECTINESTERASE 14-RELATED"/>
    <property type="match status" value="1"/>
</dbReference>
<dbReference type="Gene3D" id="2.160.20.10">
    <property type="entry name" value="Single-stranded right-handed beta-helix, Pectin lyase-like"/>
    <property type="match status" value="1"/>
</dbReference>
<organism evidence="2 3">
    <name type="scientific">Cardamine amara subsp. amara</name>
    <dbReference type="NCBI Taxonomy" id="228776"/>
    <lineage>
        <taxon>Eukaryota</taxon>
        <taxon>Viridiplantae</taxon>
        <taxon>Streptophyta</taxon>
        <taxon>Embryophyta</taxon>
        <taxon>Tracheophyta</taxon>
        <taxon>Spermatophyta</taxon>
        <taxon>Magnoliopsida</taxon>
        <taxon>eudicotyledons</taxon>
        <taxon>Gunneridae</taxon>
        <taxon>Pentapetalae</taxon>
        <taxon>rosids</taxon>
        <taxon>malvids</taxon>
        <taxon>Brassicales</taxon>
        <taxon>Brassicaceae</taxon>
        <taxon>Cardamineae</taxon>
        <taxon>Cardamine</taxon>
    </lineage>
</organism>
<proteinExistence type="predicted"/>
<evidence type="ECO:0000313" key="3">
    <source>
        <dbReference type="Proteomes" id="UP001558713"/>
    </source>
</evidence>
<sequence length="123" mass="13774">MYQIQFVDQRIHHPPKCDHFSSFPNKGYSLVLKVSLEGCGSFTKIQDAIDASNISSPTKTLIIVDYGIYNFVMQGMGYSITSIEWNSTYTSSNGTSESLSVAVLADNFTAYNISFKVFVLWFT</sequence>
<name>A0ABD1C4J0_CARAN</name>
<dbReference type="SUPFAM" id="SSF51126">
    <property type="entry name" value="Pectin lyase-like"/>
    <property type="match status" value="1"/>
</dbReference>
<dbReference type="EMBL" id="JBANAX010000871">
    <property type="protein sequence ID" value="KAL1190725.1"/>
    <property type="molecule type" value="Genomic_DNA"/>
</dbReference>
<dbReference type="Proteomes" id="UP001558713">
    <property type="component" value="Unassembled WGS sequence"/>
</dbReference>
<dbReference type="PANTHER" id="PTHR31321">
    <property type="entry name" value="ACYL-COA THIOESTER HYDROLASE YBHC-RELATED"/>
    <property type="match status" value="1"/>
</dbReference>
<dbReference type="InterPro" id="IPR012334">
    <property type="entry name" value="Pectin_lyas_fold"/>
</dbReference>
<dbReference type="EMBL" id="JBANAX010000056">
    <property type="protein sequence ID" value="KAL1224375.1"/>
    <property type="molecule type" value="Genomic_DNA"/>
</dbReference>
<reference evidence="2 3" key="1">
    <citation type="submission" date="2024-04" db="EMBL/GenBank/DDBJ databases">
        <title>Genome assembly C_amara_ONT_v2.</title>
        <authorList>
            <person name="Yant L."/>
            <person name="Moore C."/>
            <person name="Slenker M."/>
        </authorList>
    </citation>
    <scope>NUCLEOTIDE SEQUENCE [LARGE SCALE GENOMIC DNA]</scope>
    <source>
        <tissue evidence="2">Leaf</tissue>
    </source>
</reference>
<evidence type="ECO:0000313" key="1">
    <source>
        <dbReference type="EMBL" id="KAL1190725.1"/>
    </source>
</evidence>
<keyword evidence="3" id="KW-1185">Reference proteome</keyword>
<dbReference type="InterPro" id="IPR011050">
    <property type="entry name" value="Pectin_lyase_fold/virulence"/>
</dbReference>
<protein>
    <submittedName>
        <fullName evidence="2">Pectinesterase 14</fullName>
    </submittedName>
</protein>
<accession>A0ABD1C4J0</accession>
<dbReference type="AlphaFoldDB" id="A0ABD1C4J0"/>